<evidence type="ECO:0000313" key="2">
    <source>
        <dbReference type="Proteomes" id="UP001168877"/>
    </source>
</evidence>
<keyword evidence="2" id="KW-1185">Reference proteome</keyword>
<reference evidence="1" key="2">
    <citation type="submission" date="2023-06" db="EMBL/GenBank/DDBJ databases">
        <authorList>
            <person name="Swenson N.G."/>
            <person name="Wegrzyn J.L."/>
            <person name="Mcevoy S.L."/>
        </authorList>
    </citation>
    <scope>NUCLEOTIDE SEQUENCE</scope>
    <source>
        <strain evidence="1">NS2018</strain>
        <tissue evidence="1">Leaf</tissue>
    </source>
</reference>
<name>A0AA39RMM4_ACESA</name>
<evidence type="ECO:0000313" key="1">
    <source>
        <dbReference type="EMBL" id="KAK0576770.1"/>
    </source>
</evidence>
<sequence>MEQQQNESAKRDAQLERLKKHIAAFDVIINHLIQTYHYERRCAENPGTIQPFVIGLPNPGVCDEYDSDGAFTSL</sequence>
<proteinExistence type="predicted"/>
<dbReference type="Proteomes" id="UP001168877">
    <property type="component" value="Unassembled WGS sequence"/>
</dbReference>
<dbReference type="EMBL" id="JAUESC010000386">
    <property type="protein sequence ID" value="KAK0576770.1"/>
    <property type="molecule type" value="Genomic_DNA"/>
</dbReference>
<accession>A0AA39RMM4</accession>
<gene>
    <name evidence="1" type="ORF">LWI29_023028</name>
</gene>
<comment type="caution">
    <text evidence="1">The sequence shown here is derived from an EMBL/GenBank/DDBJ whole genome shotgun (WGS) entry which is preliminary data.</text>
</comment>
<reference evidence="1" key="1">
    <citation type="journal article" date="2022" name="Plant J.">
        <title>Strategies of tolerance reflected in two North American maple genomes.</title>
        <authorList>
            <person name="McEvoy S.L."/>
            <person name="Sezen U.U."/>
            <person name="Trouern-Trend A."/>
            <person name="McMahon S.M."/>
            <person name="Schaberg P.G."/>
            <person name="Yang J."/>
            <person name="Wegrzyn J.L."/>
            <person name="Swenson N.G."/>
        </authorList>
    </citation>
    <scope>NUCLEOTIDE SEQUENCE</scope>
    <source>
        <strain evidence="1">NS2018</strain>
    </source>
</reference>
<protein>
    <submittedName>
        <fullName evidence="1">Uncharacterized protein</fullName>
    </submittedName>
</protein>
<dbReference type="AlphaFoldDB" id="A0AA39RMM4"/>
<organism evidence="1 2">
    <name type="scientific">Acer saccharum</name>
    <name type="common">Sugar maple</name>
    <dbReference type="NCBI Taxonomy" id="4024"/>
    <lineage>
        <taxon>Eukaryota</taxon>
        <taxon>Viridiplantae</taxon>
        <taxon>Streptophyta</taxon>
        <taxon>Embryophyta</taxon>
        <taxon>Tracheophyta</taxon>
        <taxon>Spermatophyta</taxon>
        <taxon>Magnoliopsida</taxon>
        <taxon>eudicotyledons</taxon>
        <taxon>Gunneridae</taxon>
        <taxon>Pentapetalae</taxon>
        <taxon>rosids</taxon>
        <taxon>malvids</taxon>
        <taxon>Sapindales</taxon>
        <taxon>Sapindaceae</taxon>
        <taxon>Hippocastanoideae</taxon>
        <taxon>Acereae</taxon>
        <taxon>Acer</taxon>
    </lineage>
</organism>